<evidence type="ECO:0000313" key="5">
    <source>
        <dbReference type="EMBL" id="KPV54595.1"/>
    </source>
</evidence>
<dbReference type="PANTHER" id="PTHR44196:SF1">
    <property type="entry name" value="DEHYDROGENASE_REDUCTASE SDR FAMILY MEMBER 7B"/>
    <property type="match status" value="1"/>
</dbReference>
<evidence type="ECO:0000256" key="1">
    <source>
        <dbReference type="ARBA" id="ARBA00006484"/>
    </source>
</evidence>
<dbReference type="InterPro" id="IPR036291">
    <property type="entry name" value="NAD(P)-bd_dom_sf"/>
</dbReference>
<dbReference type="SUPFAM" id="SSF51735">
    <property type="entry name" value="NAD(P)-binding Rossmann-fold domains"/>
    <property type="match status" value="1"/>
</dbReference>
<dbReference type="Pfam" id="PF00106">
    <property type="entry name" value="adh_short"/>
    <property type="match status" value="1"/>
</dbReference>
<organism evidence="5 6">
    <name type="scientific">Kouleothrix aurantiaca</name>
    <dbReference type="NCBI Taxonomy" id="186479"/>
    <lineage>
        <taxon>Bacteria</taxon>
        <taxon>Bacillati</taxon>
        <taxon>Chloroflexota</taxon>
        <taxon>Chloroflexia</taxon>
        <taxon>Chloroflexales</taxon>
        <taxon>Roseiflexineae</taxon>
        <taxon>Roseiflexaceae</taxon>
        <taxon>Kouleothrix</taxon>
    </lineage>
</organism>
<evidence type="ECO:0000256" key="2">
    <source>
        <dbReference type="ARBA" id="ARBA00023002"/>
    </source>
</evidence>
<comment type="similarity">
    <text evidence="1 3">Belongs to the short-chain dehydrogenases/reductases (SDR) family.</text>
</comment>
<dbReference type="Proteomes" id="UP000050509">
    <property type="component" value="Unassembled WGS sequence"/>
</dbReference>
<comment type="caution">
    <text evidence="5">The sequence shown here is derived from an EMBL/GenBank/DDBJ whole genome shotgun (WGS) entry which is preliminary data.</text>
</comment>
<dbReference type="GO" id="GO:0016020">
    <property type="term" value="C:membrane"/>
    <property type="evidence" value="ECO:0007669"/>
    <property type="project" value="TreeGrafter"/>
</dbReference>
<proteinExistence type="inferred from homology"/>
<dbReference type="Gene3D" id="3.40.50.720">
    <property type="entry name" value="NAD(P)-binding Rossmann-like Domain"/>
    <property type="match status" value="1"/>
</dbReference>
<dbReference type="AlphaFoldDB" id="A0A0P9HID3"/>
<reference evidence="5 6" key="1">
    <citation type="submission" date="2015-09" db="EMBL/GenBank/DDBJ databases">
        <title>Draft genome sequence of Kouleothrix aurantiaca JCM 19913.</title>
        <authorList>
            <person name="Hemp J."/>
        </authorList>
    </citation>
    <scope>NUCLEOTIDE SEQUENCE [LARGE SCALE GENOMIC DNA]</scope>
    <source>
        <strain evidence="5 6">COM-B</strain>
    </source>
</reference>
<name>A0A0P9HID3_9CHLR</name>
<keyword evidence="6" id="KW-1185">Reference proteome</keyword>
<keyword evidence="2" id="KW-0560">Oxidoreductase</keyword>
<accession>A0A0P9HID3</accession>
<dbReference type="PANTHER" id="PTHR44196">
    <property type="entry name" value="DEHYDROGENASE/REDUCTASE SDR FAMILY MEMBER 7B"/>
    <property type="match status" value="1"/>
</dbReference>
<evidence type="ECO:0000256" key="3">
    <source>
        <dbReference type="RuleBase" id="RU000363"/>
    </source>
</evidence>
<dbReference type="FunFam" id="3.40.50.720:FF:000084">
    <property type="entry name" value="Short-chain dehydrogenase reductase"/>
    <property type="match status" value="1"/>
</dbReference>
<dbReference type="PRINTS" id="PR00080">
    <property type="entry name" value="SDRFAMILY"/>
</dbReference>
<dbReference type="PATRIC" id="fig|186479.3.peg.7267"/>
<protein>
    <submittedName>
        <fullName evidence="5">Ketoacyl reductase</fullName>
    </submittedName>
</protein>
<dbReference type="PROSITE" id="PS00061">
    <property type="entry name" value="ADH_SHORT"/>
    <property type="match status" value="1"/>
</dbReference>
<dbReference type="CDD" id="cd05233">
    <property type="entry name" value="SDR_c"/>
    <property type="match status" value="1"/>
</dbReference>
<gene>
    <name evidence="5" type="ORF">SE17_02840</name>
</gene>
<dbReference type="InterPro" id="IPR057326">
    <property type="entry name" value="KR_dom"/>
</dbReference>
<dbReference type="SMART" id="SM00822">
    <property type="entry name" value="PKS_KR"/>
    <property type="match status" value="1"/>
</dbReference>
<dbReference type="GO" id="GO:0016491">
    <property type="term" value="F:oxidoreductase activity"/>
    <property type="evidence" value="ECO:0007669"/>
    <property type="project" value="UniProtKB-KW"/>
</dbReference>
<dbReference type="InterPro" id="IPR020904">
    <property type="entry name" value="Sc_DH/Rdtase_CS"/>
</dbReference>
<evidence type="ECO:0000313" key="6">
    <source>
        <dbReference type="Proteomes" id="UP000050509"/>
    </source>
</evidence>
<sequence>MAAAGAGVAVVRRRLNPPMPYDFRGKSVLITGGSRGLGLVLAREFAAEGALLTLVARDSAELEQARQELVASGADVLAFTCDVRDEREAANAIERAVARYGGIDVLVNNAGVIQAGPVEHMQTTDFEDALATHMWGPLYTMRAAAPHMRRQGQGRIVNISSIGGKVAVPHLVPYTTSKFALAGLSDGMRAELAKDGISVTTVFPGLMRTGSHFNAMFKGQHSKEFTWFSIIDALPVSSVDAQTAARQIVEAARAGSPQLVISFQAKALAALQALFPRAMAGALKAMNWFLPAPTNEFSGDINRTGWESQTPLAPSVLTQLADQATEDNNGMHGQAAVS</sequence>
<evidence type="ECO:0000259" key="4">
    <source>
        <dbReference type="SMART" id="SM00822"/>
    </source>
</evidence>
<feature type="domain" description="Ketoreductase" evidence="4">
    <location>
        <begin position="26"/>
        <end position="187"/>
    </location>
</feature>
<dbReference type="InterPro" id="IPR002347">
    <property type="entry name" value="SDR_fam"/>
</dbReference>
<dbReference type="PRINTS" id="PR00081">
    <property type="entry name" value="GDHRDH"/>
</dbReference>
<dbReference type="EMBL" id="LJCR01000035">
    <property type="protein sequence ID" value="KPV54595.1"/>
    <property type="molecule type" value="Genomic_DNA"/>
</dbReference>